<evidence type="ECO:0000313" key="1">
    <source>
        <dbReference type="EMBL" id="KAH7853104.1"/>
    </source>
</evidence>
<organism evidence="1 2">
    <name type="scientific">Vaccinium darrowii</name>
    <dbReference type="NCBI Taxonomy" id="229202"/>
    <lineage>
        <taxon>Eukaryota</taxon>
        <taxon>Viridiplantae</taxon>
        <taxon>Streptophyta</taxon>
        <taxon>Embryophyta</taxon>
        <taxon>Tracheophyta</taxon>
        <taxon>Spermatophyta</taxon>
        <taxon>Magnoliopsida</taxon>
        <taxon>eudicotyledons</taxon>
        <taxon>Gunneridae</taxon>
        <taxon>Pentapetalae</taxon>
        <taxon>asterids</taxon>
        <taxon>Ericales</taxon>
        <taxon>Ericaceae</taxon>
        <taxon>Vaccinioideae</taxon>
        <taxon>Vaccinieae</taxon>
        <taxon>Vaccinium</taxon>
    </lineage>
</organism>
<comment type="caution">
    <text evidence="1">The sequence shown here is derived from an EMBL/GenBank/DDBJ whole genome shotgun (WGS) entry which is preliminary data.</text>
</comment>
<name>A0ACB7YJU6_9ERIC</name>
<dbReference type="EMBL" id="CM037158">
    <property type="protein sequence ID" value="KAH7853104.1"/>
    <property type="molecule type" value="Genomic_DNA"/>
</dbReference>
<protein>
    <submittedName>
        <fullName evidence="1">Uncharacterized protein</fullName>
    </submittedName>
</protein>
<dbReference type="Proteomes" id="UP000828048">
    <property type="component" value="Chromosome 8"/>
</dbReference>
<proteinExistence type="predicted"/>
<evidence type="ECO:0000313" key="2">
    <source>
        <dbReference type="Proteomes" id="UP000828048"/>
    </source>
</evidence>
<reference evidence="1 2" key="1">
    <citation type="journal article" date="2021" name="Hortic Res">
        <title>High-quality reference genome and annotation aids understanding of berry development for evergreen blueberry (Vaccinium darrowii).</title>
        <authorList>
            <person name="Yu J."/>
            <person name="Hulse-Kemp A.M."/>
            <person name="Babiker E."/>
            <person name="Staton M."/>
        </authorList>
    </citation>
    <scope>NUCLEOTIDE SEQUENCE [LARGE SCALE GENOMIC DNA]</scope>
    <source>
        <strain evidence="2">cv. NJ 8807/NJ 8810</strain>
        <tissue evidence="1">Young leaf</tissue>
    </source>
</reference>
<keyword evidence="2" id="KW-1185">Reference proteome</keyword>
<sequence>MELEIARGRFGDERSIIMNTNNFCSYLLVFRAPVSFETKHHCVLLSPLESLYVLPPSCISDILESQCIRWLNCEDPLIIHDKWSTREDKELLRIIQERGISDWIDIAVLLGMNRTPFQCLARYQRSLNASILKREWTEDDDDKLRAAVETFGEGNWQLIASKVEARTGTQCSNRWIKSLHPARQREGRWTLEEDKRLKVAVMLFGPKNWNKIAQFVPGRTHVQCRERWFNNLNPSLIFGGWTQEEDSKLDAAVVEHGNCWSKVAAFVPPRTDNQCKRRWNKMHPLKWSRRKAEREEQKKAFIANFVDRELERPSLRPKDFIPQAITNAVEESKDVNPSGKQKRKSRSKRSTKEAQSCSGEVPLLTSGNGIENCGGDDSISKKRMMKPRQSKKKISLDPTQDCARNCQVGPSDCKRSRTTKKSISNHISEVEDGDDMTLALFIENKRKKTRLELAETGNFVVGGISPSHESSKDQLCNHHEAPSPPPLDLRIQYMAEMRHSSNEED</sequence>
<gene>
    <name evidence="1" type="ORF">Vadar_033289</name>
</gene>
<accession>A0ACB7YJU6</accession>